<dbReference type="OrthoDB" id="444265at2759"/>
<sequence>MKMIVEAVSSLNDEIRTQRPLKENLLKRKAHWKWQEKDVGPLYCDEICESIAKKEISSAALVPDESMDSFPEYFSFQQELPETDSKGSSMIRESNAEFFSKGTPLSTARLEAQSASEKLGAIENGSSVNQVQQYDEHSQSPEYFSFQQELPEIDSKGSSMIRESNAEFLSNRTPLPTAWLEDHSASEMIGAT</sequence>
<gene>
    <name evidence="1" type="ORF">SADUNF_Sadunf17G0075200</name>
</gene>
<proteinExistence type="predicted"/>
<evidence type="ECO:0000313" key="1">
    <source>
        <dbReference type="EMBL" id="KAF9663665.1"/>
    </source>
</evidence>
<dbReference type="EMBL" id="JADGMS010000017">
    <property type="protein sequence ID" value="KAF9663665.1"/>
    <property type="molecule type" value="Genomic_DNA"/>
</dbReference>
<dbReference type="Proteomes" id="UP000657918">
    <property type="component" value="Unassembled WGS sequence"/>
</dbReference>
<accession>A0A835MEY0</accession>
<keyword evidence="2" id="KW-1185">Reference proteome</keyword>
<name>A0A835MEY0_9ROSI</name>
<reference evidence="1 2" key="1">
    <citation type="submission" date="2020-10" db="EMBL/GenBank/DDBJ databases">
        <title>Plant Genome Project.</title>
        <authorList>
            <person name="Zhang R.-G."/>
        </authorList>
    </citation>
    <scope>NUCLEOTIDE SEQUENCE [LARGE SCALE GENOMIC DNA]</scope>
    <source>
        <strain evidence="1">FAFU-HL-1</strain>
        <tissue evidence="1">Leaf</tissue>
    </source>
</reference>
<dbReference type="AlphaFoldDB" id="A0A835MEY0"/>
<organism evidence="1 2">
    <name type="scientific">Salix dunnii</name>
    <dbReference type="NCBI Taxonomy" id="1413687"/>
    <lineage>
        <taxon>Eukaryota</taxon>
        <taxon>Viridiplantae</taxon>
        <taxon>Streptophyta</taxon>
        <taxon>Embryophyta</taxon>
        <taxon>Tracheophyta</taxon>
        <taxon>Spermatophyta</taxon>
        <taxon>Magnoliopsida</taxon>
        <taxon>eudicotyledons</taxon>
        <taxon>Gunneridae</taxon>
        <taxon>Pentapetalae</taxon>
        <taxon>rosids</taxon>
        <taxon>fabids</taxon>
        <taxon>Malpighiales</taxon>
        <taxon>Salicaceae</taxon>
        <taxon>Saliceae</taxon>
        <taxon>Salix</taxon>
    </lineage>
</organism>
<comment type="caution">
    <text evidence="1">The sequence shown here is derived from an EMBL/GenBank/DDBJ whole genome shotgun (WGS) entry which is preliminary data.</text>
</comment>
<evidence type="ECO:0000313" key="2">
    <source>
        <dbReference type="Proteomes" id="UP000657918"/>
    </source>
</evidence>
<protein>
    <submittedName>
        <fullName evidence="1">Uncharacterized protein</fullName>
    </submittedName>
</protein>